<accession>A0ABR6XV19</accession>
<gene>
    <name evidence="13" type="ORF">H8K33_17505</name>
</gene>
<keyword evidence="11" id="KW-0408">Iron</keyword>
<comment type="caution">
    <text evidence="13">The sequence shown here is derived from an EMBL/GenBank/DDBJ whole genome shotgun (WGS) entry which is preliminary data.</text>
</comment>
<keyword evidence="11" id="KW-0479">Metal-binding</keyword>
<comment type="similarity">
    <text evidence="11">Belongs to the iron/ascorbate-dependent oxidoreductase family.</text>
</comment>
<evidence type="ECO:0000259" key="12">
    <source>
        <dbReference type="PROSITE" id="PS51471"/>
    </source>
</evidence>
<dbReference type="InterPro" id="IPR026992">
    <property type="entry name" value="DIOX_N"/>
</dbReference>
<comment type="pathway">
    <text evidence="2">Alkene biosynthesis; ethylene biosynthesis via 2-oxoglutarate.</text>
</comment>
<reference evidence="13 14" key="1">
    <citation type="submission" date="2020-08" db="EMBL/GenBank/DDBJ databases">
        <title>Novel species isolated from subtropical streams in China.</title>
        <authorList>
            <person name="Lu H."/>
        </authorList>
    </citation>
    <scope>NUCLEOTIDE SEQUENCE [LARGE SCALE GENOMIC DNA]</scope>
    <source>
        <strain evidence="13 14">KCTC 52442</strain>
    </source>
</reference>
<evidence type="ECO:0000256" key="1">
    <source>
        <dbReference type="ARBA" id="ARBA00001954"/>
    </source>
</evidence>
<dbReference type="SUPFAM" id="SSF51197">
    <property type="entry name" value="Clavaminate synthase-like"/>
    <property type="match status" value="1"/>
</dbReference>
<evidence type="ECO:0000256" key="5">
    <source>
        <dbReference type="ARBA" id="ARBA00019045"/>
    </source>
</evidence>
<evidence type="ECO:0000256" key="9">
    <source>
        <dbReference type="ARBA" id="ARBA00047725"/>
    </source>
</evidence>
<dbReference type="InterPro" id="IPR050231">
    <property type="entry name" value="Iron_ascorbate_oxido_reductase"/>
</dbReference>
<keyword evidence="11" id="KW-0560">Oxidoreductase</keyword>
<dbReference type="EMBL" id="JACOFU010000009">
    <property type="protein sequence ID" value="MBC3833311.1"/>
    <property type="molecule type" value="Genomic_DNA"/>
</dbReference>
<evidence type="ECO:0000256" key="8">
    <source>
        <dbReference type="ARBA" id="ARBA00031282"/>
    </source>
</evidence>
<feature type="domain" description="Fe2OG dioxygenase" evidence="12">
    <location>
        <begin position="145"/>
        <end position="253"/>
    </location>
</feature>
<evidence type="ECO:0000256" key="2">
    <source>
        <dbReference type="ARBA" id="ARBA00004767"/>
    </source>
</evidence>
<evidence type="ECO:0000313" key="13">
    <source>
        <dbReference type="EMBL" id="MBC3833311.1"/>
    </source>
</evidence>
<comment type="cofactor">
    <cofactor evidence="1">
        <name>Fe(2+)</name>
        <dbReference type="ChEBI" id="CHEBI:29033"/>
    </cofactor>
</comment>
<dbReference type="Gene3D" id="2.60.120.330">
    <property type="entry name" value="B-lactam Antibiotic, Isopenicillin N Synthase, Chain"/>
    <property type="match status" value="1"/>
</dbReference>
<comment type="catalytic activity">
    <reaction evidence="10">
        <text>L-arginine + 2-oxoglutarate + O2 = guanidine + L-glutamate 5-semialdehyde + succinate + CO2</text>
        <dbReference type="Rhea" id="RHEA:31535"/>
        <dbReference type="ChEBI" id="CHEBI:15379"/>
        <dbReference type="ChEBI" id="CHEBI:16526"/>
        <dbReference type="ChEBI" id="CHEBI:16810"/>
        <dbReference type="ChEBI" id="CHEBI:30031"/>
        <dbReference type="ChEBI" id="CHEBI:30087"/>
        <dbReference type="ChEBI" id="CHEBI:32682"/>
        <dbReference type="ChEBI" id="CHEBI:58066"/>
        <dbReference type="EC" id="1.14.20.7"/>
    </reaction>
</comment>
<evidence type="ECO:0000256" key="4">
    <source>
        <dbReference type="ARBA" id="ARBA00012531"/>
    </source>
</evidence>
<dbReference type="EC" id="1.13.12.19" evidence="4"/>
<organism evidence="13 14">
    <name type="scientific">Undibacterium amnicola</name>
    <dbReference type="NCBI Taxonomy" id="1834038"/>
    <lineage>
        <taxon>Bacteria</taxon>
        <taxon>Pseudomonadati</taxon>
        <taxon>Pseudomonadota</taxon>
        <taxon>Betaproteobacteria</taxon>
        <taxon>Burkholderiales</taxon>
        <taxon>Oxalobacteraceae</taxon>
        <taxon>Undibacterium</taxon>
    </lineage>
</organism>
<sequence>MLITPVDFTSPTAAKDFAESLHNTGFGVLTNHPLSQQLLNTVYAEWYGFFQNEAKHTYAYDPQKYDGYFSPSVSETAKGNTKRDLKEFYHIYPWGRYPSEVSGAARQYYEEGAALAATLLQWVEQYTPAEVQEKYSMPLSQMIQGSEQTLLRVLHYPPLRGDEEPGAVRAAAHGDINLLTILPAATAAGLQVVGKDGEWHDVPCDFGMLIVNIGDMLQEASAGYYPSTIHRVLNPTGEEAKKSRVSLPLFLHPRPDVVLSERHTAGSYLTERLQELHSKV</sequence>
<evidence type="ECO:0000256" key="10">
    <source>
        <dbReference type="ARBA" id="ARBA00049359"/>
    </source>
</evidence>
<evidence type="ECO:0000256" key="3">
    <source>
        <dbReference type="ARBA" id="ARBA00012293"/>
    </source>
</evidence>
<proteinExistence type="inferred from homology"/>
<name>A0ABR6XV19_9BURK</name>
<dbReference type="InterPro" id="IPR044861">
    <property type="entry name" value="IPNS-like_FE2OG_OXY"/>
</dbReference>
<dbReference type="PANTHER" id="PTHR47990">
    <property type="entry name" value="2-OXOGLUTARATE (2OG) AND FE(II)-DEPENDENT OXYGENASE SUPERFAMILY PROTEIN-RELATED"/>
    <property type="match status" value="1"/>
</dbReference>
<evidence type="ECO:0000256" key="6">
    <source>
        <dbReference type="ARBA" id="ARBA00022666"/>
    </source>
</evidence>
<keyword evidence="6" id="KW-0266">Ethylene biosynthesis</keyword>
<dbReference type="Pfam" id="PF14226">
    <property type="entry name" value="DIOX_N"/>
    <property type="match status" value="1"/>
</dbReference>
<dbReference type="EC" id="1.14.20.7" evidence="3"/>
<dbReference type="RefSeq" id="WP_186892359.1">
    <property type="nucleotide sequence ID" value="NZ_JACOFU010000009.1"/>
</dbReference>
<comment type="catalytic activity">
    <reaction evidence="9">
        <text>2-oxoglutarate + O2 + 2 H(+) = ethene + 3 CO2 + H2O</text>
        <dbReference type="Rhea" id="RHEA:31523"/>
        <dbReference type="ChEBI" id="CHEBI:15377"/>
        <dbReference type="ChEBI" id="CHEBI:15378"/>
        <dbReference type="ChEBI" id="CHEBI:15379"/>
        <dbReference type="ChEBI" id="CHEBI:16526"/>
        <dbReference type="ChEBI" id="CHEBI:16810"/>
        <dbReference type="ChEBI" id="CHEBI:18153"/>
        <dbReference type="EC" id="1.13.12.19"/>
    </reaction>
</comment>
<dbReference type="InterPro" id="IPR027443">
    <property type="entry name" value="IPNS-like_sf"/>
</dbReference>
<dbReference type="PROSITE" id="PS51471">
    <property type="entry name" value="FE2OG_OXY"/>
    <property type="match status" value="1"/>
</dbReference>
<dbReference type="InterPro" id="IPR005123">
    <property type="entry name" value="Oxoglu/Fe-dep_dioxygenase_dom"/>
</dbReference>
<evidence type="ECO:0000256" key="11">
    <source>
        <dbReference type="RuleBase" id="RU003682"/>
    </source>
</evidence>
<dbReference type="Pfam" id="PF03171">
    <property type="entry name" value="2OG-FeII_Oxy"/>
    <property type="match status" value="1"/>
</dbReference>
<keyword evidence="14" id="KW-1185">Reference proteome</keyword>
<evidence type="ECO:0000313" key="14">
    <source>
        <dbReference type="Proteomes" id="UP000643610"/>
    </source>
</evidence>
<dbReference type="Proteomes" id="UP000643610">
    <property type="component" value="Unassembled WGS sequence"/>
</dbReference>
<evidence type="ECO:0000256" key="7">
    <source>
        <dbReference type="ARBA" id="ARBA00031011"/>
    </source>
</evidence>
<protein>
    <recommendedName>
        <fullName evidence="5">2-oxoglutarate-dependent ethylene/succinate-forming enzyme</fullName>
        <ecNumber evidence="4">1.13.12.19</ecNumber>
        <ecNumber evidence="3">1.14.20.7</ecNumber>
    </recommendedName>
    <alternativeName>
        <fullName evidence="7">2-oxoglutarate dioxygenase (ethylene-forming)</fullName>
    </alternativeName>
    <alternativeName>
        <fullName evidence="8">2-oxoglutarate/L-arginine monooxygenase/decarboxylase (succinate-forming)</fullName>
    </alternativeName>
</protein>